<reference evidence="4" key="1">
    <citation type="submission" date="2020-12" db="EMBL/GenBank/DDBJ databases">
        <title>Metabolic potential, ecology and presence of endohyphal bacteria is reflected in genomic diversity of Mucoromycotina.</title>
        <authorList>
            <person name="Muszewska A."/>
            <person name="Okrasinska A."/>
            <person name="Steczkiewicz K."/>
            <person name="Drgas O."/>
            <person name="Orlowska M."/>
            <person name="Perlinska-Lenart U."/>
            <person name="Aleksandrzak-Piekarczyk T."/>
            <person name="Szatraj K."/>
            <person name="Zielenkiewicz U."/>
            <person name="Pilsyk S."/>
            <person name="Malc E."/>
            <person name="Mieczkowski P."/>
            <person name="Kruszewska J.S."/>
            <person name="Biernat P."/>
            <person name="Pawlowska J."/>
        </authorList>
    </citation>
    <scope>NUCLEOTIDE SEQUENCE</scope>
    <source>
        <strain evidence="4">WA0000051536</strain>
    </source>
</reference>
<dbReference type="InterPro" id="IPR050365">
    <property type="entry name" value="TIM50"/>
</dbReference>
<dbReference type="GO" id="GO:0005744">
    <property type="term" value="C:TIM23 mitochondrial import inner membrane translocase complex"/>
    <property type="evidence" value="ECO:0007669"/>
    <property type="project" value="UniProtKB-UniRule"/>
</dbReference>
<dbReference type="SUPFAM" id="SSF56784">
    <property type="entry name" value="HAD-like"/>
    <property type="match status" value="1"/>
</dbReference>
<evidence type="ECO:0000313" key="4">
    <source>
        <dbReference type="EMBL" id="KAG2189147.1"/>
    </source>
</evidence>
<dbReference type="AlphaFoldDB" id="A0A8H7QAW6"/>
<dbReference type="PROSITE" id="PS50969">
    <property type="entry name" value="FCP1"/>
    <property type="match status" value="1"/>
</dbReference>
<protein>
    <recommendedName>
        <fullName evidence="1">Mitochondrial import inner membrane translocase subunit TIM50</fullName>
    </recommendedName>
</protein>
<comment type="subunit">
    <text evidence="1">Component of the TIM23 complex.</text>
</comment>
<dbReference type="SMART" id="SM00577">
    <property type="entry name" value="CPDc"/>
    <property type="match status" value="1"/>
</dbReference>
<dbReference type="InterPro" id="IPR036412">
    <property type="entry name" value="HAD-like_sf"/>
</dbReference>
<evidence type="ECO:0000313" key="5">
    <source>
        <dbReference type="Proteomes" id="UP000612746"/>
    </source>
</evidence>
<keyword evidence="1" id="KW-0496">Mitochondrion</keyword>
<sequence>MTEPSESYLALSQQPSILLTEPIRPLIVLDLHGTLCSAVREQETRRTTGCYKRPKLDTLMQYLMRYYEVAIWSSGRPESVEFLSEIFKPNLHKIKLTWNRKNFNLSREDYRENVLTLKDLNQIWAHIVDEKVYYPRVFNATNTILLDDSFKKCVLQPHNCVIVREFEHTDKMYKAYGDNEIDFLIPYLERARHQSNIANWMRRNPYVGVHPAETTALNSFDAKYIGLNQAKPATKEMRADIAHTEEVDTRTNKKEHRHVTDTNVTSIDRPAVPPQGGPSTDVNDHNTTNTQFPIISPAMPIAEPNNAASNTVTRMEFPIVAPSMPNADSQLPNGPKYSQPQDFEDLFQKIFSKPISFS</sequence>
<evidence type="ECO:0000256" key="1">
    <source>
        <dbReference type="RuleBase" id="RU365079"/>
    </source>
</evidence>
<name>A0A8H7QAW6_9FUNG</name>
<comment type="function">
    <text evidence="1">Essential component of the TIM23 complex, a complex that mediates the translocation of transit peptide-containing proteins across the mitochondrial inner membrane.</text>
</comment>
<dbReference type="Pfam" id="PF03031">
    <property type="entry name" value="NIF"/>
    <property type="match status" value="1"/>
</dbReference>
<dbReference type="OrthoDB" id="1711508at2759"/>
<dbReference type="Gene3D" id="3.40.50.1000">
    <property type="entry name" value="HAD superfamily/HAD-like"/>
    <property type="match status" value="1"/>
</dbReference>
<dbReference type="InterPro" id="IPR004274">
    <property type="entry name" value="FCP1_dom"/>
</dbReference>
<keyword evidence="1" id="KW-0653">Protein transport</keyword>
<feature type="domain" description="FCP1 homology" evidence="3">
    <location>
        <begin position="20"/>
        <end position="191"/>
    </location>
</feature>
<feature type="compositionally biased region" description="Polar residues" evidence="2">
    <location>
        <begin position="277"/>
        <end position="287"/>
    </location>
</feature>
<organism evidence="4 5">
    <name type="scientific">Umbelopsis vinacea</name>
    <dbReference type="NCBI Taxonomy" id="44442"/>
    <lineage>
        <taxon>Eukaryota</taxon>
        <taxon>Fungi</taxon>
        <taxon>Fungi incertae sedis</taxon>
        <taxon>Mucoromycota</taxon>
        <taxon>Mucoromycotina</taxon>
        <taxon>Umbelopsidomycetes</taxon>
        <taxon>Umbelopsidales</taxon>
        <taxon>Umbelopsidaceae</taxon>
        <taxon>Umbelopsis</taxon>
    </lineage>
</organism>
<comment type="caution">
    <text evidence="4">The sequence shown here is derived from an EMBL/GenBank/DDBJ whole genome shotgun (WGS) entry which is preliminary data.</text>
</comment>
<gene>
    <name evidence="4" type="ORF">INT44_004289</name>
</gene>
<keyword evidence="1" id="KW-0813">Transport</keyword>
<dbReference type="Proteomes" id="UP000612746">
    <property type="component" value="Unassembled WGS sequence"/>
</dbReference>
<dbReference type="GO" id="GO:0015031">
    <property type="term" value="P:protein transport"/>
    <property type="evidence" value="ECO:0007669"/>
    <property type="project" value="UniProtKB-KW"/>
</dbReference>
<dbReference type="InterPro" id="IPR023214">
    <property type="entry name" value="HAD_sf"/>
</dbReference>
<feature type="region of interest" description="Disordered" evidence="2">
    <location>
        <begin position="266"/>
        <end position="287"/>
    </location>
</feature>
<dbReference type="EMBL" id="JAEPRA010000001">
    <property type="protein sequence ID" value="KAG2189147.1"/>
    <property type="molecule type" value="Genomic_DNA"/>
</dbReference>
<proteinExistence type="inferred from homology"/>
<accession>A0A8H7QAW6</accession>
<dbReference type="PANTHER" id="PTHR12210">
    <property type="entry name" value="DULLARD PROTEIN PHOSPHATASE"/>
    <property type="match status" value="1"/>
</dbReference>
<evidence type="ECO:0000259" key="3">
    <source>
        <dbReference type="PROSITE" id="PS50969"/>
    </source>
</evidence>
<evidence type="ECO:0000256" key="2">
    <source>
        <dbReference type="SAM" id="MobiDB-lite"/>
    </source>
</evidence>
<keyword evidence="1" id="KW-0809">Transit peptide</keyword>
<comment type="subcellular location">
    <subcellularLocation>
        <location evidence="1">Mitochondrion inner membrane</location>
        <topology evidence="1">Single-pass membrane protein</topology>
    </subcellularLocation>
</comment>
<keyword evidence="1" id="KW-0811">Translocation</keyword>
<keyword evidence="5" id="KW-1185">Reference proteome</keyword>
<comment type="similarity">
    <text evidence="1">Belongs to the TIM50 family.</text>
</comment>